<gene>
    <name evidence="1" type="ORF">LCGC14_2626450</name>
</gene>
<reference evidence="1" key="1">
    <citation type="journal article" date="2015" name="Nature">
        <title>Complex archaea that bridge the gap between prokaryotes and eukaryotes.</title>
        <authorList>
            <person name="Spang A."/>
            <person name="Saw J.H."/>
            <person name="Jorgensen S.L."/>
            <person name="Zaremba-Niedzwiedzka K."/>
            <person name="Martijn J."/>
            <person name="Lind A.E."/>
            <person name="van Eijk R."/>
            <person name="Schleper C."/>
            <person name="Guy L."/>
            <person name="Ettema T.J."/>
        </authorList>
    </citation>
    <scope>NUCLEOTIDE SEQUENCE</scope>
</reference>
<sequence>MSDTNFFVQSSANHTLNIPADQDTMYGVLPVVSAPPYVAPERPKCPYCGKECWSPRGLNQHIKRNLKCLAAHTEGEKP</sequence>
<evidence type="ECO:0000313" key="1">
    <source>
        <dbReference type="EMBL" id="KKL02582.1"/>
    </source>
</evidence>
<accession>A0A0F9CCL8</accession>
<proteinExistence type="predicted"/>
<dbReference type="AlphaFoldDB" id="A0A0F9CCL8"/>
<dbReference type="EMBL" id="LAZR01044943">
    <property type="protein sequence ID" value="KKL02582.1"/>
    <property type="molecule type" value="Genomic_DNA"/>
</dbReference>
<name>A0A0F9CCL8_9ZZZZ</name>
<comment type="caution">
    <text evidence="1">The sequence shown here is derived from an EMBL/GenBank/DDBJ whole genome shotgun (WGS) entry which is preliminary data.</text>
</comment>
<evidence type="ECO:0008006" key="2">
    <source>
        <dbReference type="Google" id="ProtNLM"/>
    </source>
</evidence>
<protein>
    <recommendedName>
        <fullName evidence="2">C2H2-type domain-containing protein</fullName>
    </recommendedName>
</protein>
<organism evidence="1">
    <name type="scientific">marine sediment metagenome</name>
    <dbReference type="NCBI Taxonomy" id="412755"/>
    <lineage>
        <taxon>unclassified sequences</taxon>
        <taxon>metagenomes</taxon>
        <taxon>ecological metagenomes</taxon>
    </lineage>
</organism>